<reference evidence="2 3" key="1">
    <citation type="journal article" date="2015" name="Sci. Rep.">
        <title>Chromosome-level genome map provides insights into diverse defense mechanisms in the medicinal fungus Ganoderma sinense.</title>
        <authorList>
            <person name="Zhu Y."/>
            <person name="Xu J."/>
            <person name="Sun C."/>
            <person name="Zhou S."/>
            <person name="Xu H."/>
            <person name="Nelson D.R."/>
            <person name="Qian J."/>
            <person name="Song J."/>
            <person name="Luo H."/>
            <person name="Xiang L."/>
            <person name="Li Y."/>
            <person name="Xu Z."/>
            <person name="Ji A."/>
            <person name="Wang L."/>
            <person name="Lu S."/>
            <person name="Hayward A."/>
            <person name="Sun W."/>
            <person name="Li X."/>
            <person name="Schwartz D.C."/>
            <person name="Wang Y."/>
            <person name="Chen S."/>
        </authorList>
    </citation>
    <scope>NUCLEOTIDE SEQUENCE [LARGE SCALE GENOMIC DNA]</scope>
    <source>
        <strain evidence="2 3">ZZ0214-1</strain>
    </source>
</reference>
<evidence type="ECO:0000313" key="2">
    <source>
        <dbReference type="EMBL" id="PIL23666.1"/>
    </source>
</evidence>
<dbReference type="AlphaFoldDB" id="A0A2G8RQ85"/>
<dbReference type="OrthoDB" id="2728951at2759"/>
<dbReference type="EMBL" id="AYKW01000067">
    <property type="protein sequence ID" value="PIL23666.1"/>
    <property type="molecule type" value="Genomic_DNA"/>
</dbReference>
<dbReference type="Proteomes" id="UP000230002">
    <property type="component" value="Unassembled WGS sequence"/>
</dbReference>
<accession>A0A2G8RQ85</accession>
<comment type="caution">
    <text evidence="2">The sequence shown here is derived from an EMBL/GenBank/DDBJ whole genome shotgun (WGS) entry which is preliminary data.</text>
</comment>
<protein>
    <submittedName>
        <fullName evidence="2">Uncharacterized protein</fullName>
    </submittedName>
</protein>
<evidence type="ECO:0000256" key="1">
    <source>
        <dbReference type="SAM" id="MobiDB-lite"/>
    </source>
</evidence>
<proteinExistence type="predicted"/>
<gene>
    <name evidence="2" type="ORF">GSI_13415</name>
</gene>
<evidence type="ECO:0000313" key="3">
    <source>
        <dbReference type="Proteomes" id="UP000230002"/>
    </source>
</evidence>
<feature type="compositionally biased region" description="Basic residues" evidence="1">
    <location>
        <begin position="126"/>
        <end position="144"/>
    </location>
</feature>
<feature type="compositionally biased region" description="Acidic residues" evidence="1">
    <location>
        <begin position="231"/>
        <end position="245"/>
    </location>
</feature>
<feature type="region of interest" description="Disordered" evidence="1">
    <location>
        <begin position="113"/>
        <end position="167"/>
    </location>
</feature>
<name>A0A2G8RQ85_9APHY</name>
<organism evidence="2 3">
    <name type="scientific">Ganoderma sinense ZZ0214-1</name>
    <dbReference type="NCBI Taxonomy" id="1077348"/>
    <lineage>
        <taxon>Eukaryota</taxon>
        <taxon>Fungi</taxon>
        <taxon>Dikarya</taxon>
        <taxon>Basidiomycota</taxon>
        <taxon>Agaricomycotina</taxon>
        <taxon>Agaricomycetes</taxon>
        <taxon>Polyporales</taxon>
        <taxon>Polyporaceae</taxon>
        <taxon>Ganoderma</taxon>
    </lineage>
</organism>
<feature type="region of interest" description="Disordered" evidence="1">
    <location>
        <begin position="210"/>
        <end position="269"/>
    </location>
</feature>
<sequence length="269" mass="30565">MFLQWFFQSIVQILYYFIRQIPPHLDVQIDFDRMAECFSAKDPNNPTCRITAKPWRFRSDAKELQDKAELRYERFAGHQRKFMPNGVHLKLGQEARLRAKSLALLGTWGSSASKRAKAPRSTASSPRKRIGKGARTNSKPRKRSQGSSLGLKPTDGSGSSHTAEMSHVEISPLTAAVRRRYVSLSSLPVVQDFNNQDDEWMDVDVDDEDDEDNLRMGDNVSDGGRCSTDKDLEEMMDVDDQEDRMDVDGPPLRTSPEDVSGRLLRKRKC</sequence>
<keyword evidence="3" id="KW-1185">Reference proteome</keyword>